<dbReference type="InterPro" id="IPR011055">
    <property type="entry name" value="Dup_hybrid_motif"/>
</dbReference>
<sequence length="1033" mass="113390">MPPVPNEPLNIYGLHDAGGEHLFEEADVHGWVVFNEFIGMDDADRSGVDYSAWSERGYGVIVKLQLGFNPDGTLPAVDNHLKFARRCGRFVKVSRGCSHWVIGNEFNNWVARPGADARARISLLKDVKDPAQVQAVLRALPERFDALHPDGTATNLATIGEAMHPDRYVACFRQCREAIHQADPDALVITGAVTPWNTHTRYAGNESGDWITYFSDILNRLGPQGCDGIALHAFTVTDDPADVTADAWIPERSPRRRSGFRAYRDFMRGIPYHMRQLPVYIVEADQFQSWSPRQNGWVQAVYREINGWNEGPGHQQIRCAALFRWAASPGGRWQLSASAAVLADTAAALNQHYAWDPQKAPLLNPEQPDASASLSPGNVIRTIGDINLRAVPGFVGSPPDAIVTKLPSGQQCLIVDGPEQVDRLIWWRVTVTMSDRTQVDGWLAQAGVDAQPFIARVSGAPDLAAPFDPVPIPDTDAMAPGTYFLVQRPTELRRTPGTRAKEADDLLGTVPTGTPGLVHEGPLYVEDSIWWRVRAAWPEGSDSTGWLREETDRNKRNLQIIAVPGTPAIPEPRFAVGDTVWVWRNALLRRLPGTSNQAIDDIVMQLAPGMSLTVEGGPRMEDRLVWWQVVTHPAVEPVLRGWVSDMTSTGYDLLQDSAPNLPGRDRQALQPGDSIWVIAASPMRRTPGLDGDAGYDVLGEVSRNTLCTVLGHPQGVGGIAWWLLAVATDEQDRMWGWVAQSAPDGTPQMGTNPLPEVSPPVPRRAPSARERRTFANGDRVMNIQSDVLRMRRTPGQVGKPDSDIIGRAPSRSTLLVNGGPEIRDNLRWWWTDMVIPPSNQPSGWVTEGSQSGLRLLAYDFLADHIDIATPFPGRFPMSQGWGTNPQFYSRFTYGGVPMRGHNGLDFALPVGTPLLATDAGKITRTDFGVGGFGKFVLMEHDWGESVYAHMSEFSVSVGQTVGRGATLGLSGNTGASTGPHLHFGIRILPYRRPDGWGGFCNPAQFMSQDIFRNRPVAMEPSPPGLESDSNILP</sequence>
<dbReference type="Pfam" id="PF01551">
    <property type="entry name" value="Peptidase_M23"/>
    <property type="match status" value="1"/>
</dbReference>
<dbReference type="AlphaFoldDB" id="A0A6B1DPB7"/>
<accession>A0A6B1DPB7</accession>
<dbReference type="GO" id="GO:0004222">
    <property type="term" value="F:metalloendopeptidase activity"/>
    <property type="evidence" value="ECO:0007669"/>
    <property type="project" value="TreeGrafter"/>
</dbReference>
<dbReference type="SUPFAM" id="SSF51445">
    <property type="entry name" value="(Trans)glycosidases"/>
    <property type="match status" value="1"/>
</dbReference>
<comment type="caution">
    <text evidence="3">The sequence shown here is derived from an EMBL/GenBank/DDBJ whole genome shotgun (WGS) entry which is preliminary data.</text>
</comment>
<dbReference type="InterPro" id="IPR050570">
    <property type="entry name" value="Cell_wall_metabolism_enzyme"/>
</dbReference>
<feature type="region of interest" description="Disordered" evidence="1">
    <location>
        <begin position="742"/>
        <end position="768"/>
    </location>
</feature>
<dbReference type="Gene3D" id="2.70.70.10">
    <property type="entry name" value="Glucose Permease (Domain IIA)"/>
    <property type="match status" value="1"/>
</dbReference>
<protein>
    <submittedName>
        <fullName evidence="3">M23 family metallopeptidase</fullName>
    </submittedName>
</protein>
<gene>
    <name evidence="3" type="ORF">F4Y08_01235</name>
</gene>
<evidence type="ECO:0000313" key="3">
    <source>
        <dbReference type="EMBL" id="MYD88951.1"/>
    </source>
</evidence>
<evidence type="ECO:0000259" key="2">
    <source>
        <dbReference type="Pfam" id="PF01551"/>
    </source>
</evidence>
<dbReference type="EMBL" id="VXPY01000011">
    <property type="protein sequence ID" value="MYD88951.1"/>
    <property type="molecule type" value="Genomic_DNA"/>
</dbReference>
<feature type="domain" description="M23ase beta-sheet core" evidence="2">
    <location>
        <begin position="900"/>
        <end position="987"/>
    </location>
</feature>
<dbReference type="PANTHER" id="PTHR21666:SF270">
    <property type="entry name" value="MUREIN HYDROLASE ACTIVATOR ENVC"/>
    <property type="match status" value="1"/>
</dbReference>
<name>A0A6B1DPB7_9CHLR</name>
<proteinExistence type="predicted"/>
<evidence type="ECO:0000256" key="1">
    <source>
        <dbReference type="SAM" id="MobiDB-lite"/>
    </source>
</evidence>
<dbReference type="InterPro" id="IPR016047">
    <property type="entry name" value="M23ase_b-sheet_dom"/>
</dbReference>
<dbReference type="CDD" id="cd12797">
    <property type="entry name" value="M23_peptidase"/>
    <property type="match status" value="1"/>
</dbReference>
<dbReference type="PANTHER" id="PTHR21666">
    <property type="entry name" value="PEPTIDASE-RELATED"/>
    <property type="match status" value="1"/>
</dbReference>
<organism evidence="3">
    <name type="scientific">Caldilineaceae bacterium SB0662_bin_9</name>
    <dbReference type="NCBI Taxonomy" id="2605258"/>
    <lineage>
        <taxon>Bacteria</taxon>
        <taxon>Bacillati</taxon>
        <taxon>Chloroflexota</taxon>
        <taxon>Caldilineae</taxon>
        <taxon>Caldilineales</taxon>
        <taxon>Caldilineaceae</taxon>
    </lineage>
</organism>
<dbReference type="SUPFAM" id="SSF51261">
    <property type="entry name" value="Duplicated hybrid motif"/>
    <property type="match status" value="1"/>
</dbReference>
<dbReference type="InterPro" id="IPR017853">
    <property type="entry name" value="GH"/>
</dbReference>
<dbReference type="Gene3D" id="3.20.20.80">
    <property type="entry name" value="Glycosidases"/>
    <property type="match status" value="1"/>
</dbReference>
<reference evidence="3" key="1">
    <citation type="submission" date="2019-09" db="EMBL/GenBank/DDBJ databases">
        <title>Characterisation of the sponge microbiome using genome-centric metagenomics.</title>
        <authorList>
            <person name="Engelberts J.P."/>
            <person name="Robbins S.J."/>
            <person name="De Goeij J.M."/>
            <person name="Aranda M."/>
            <person name="Bell S.C."/>
            <person name="Webster N.S."/>
        </authorList>
    </citation>
    <scope>NUCLEOTIDE SEQUENCE</scope>
    <source>
        <strain evidence="3">SB0662_bin_9</strain>
    </source>
</reference>